<dbReference type="Proteomes" id="UP001500575">
    <property type="component" value="Unassembled WGS sequence"/>
</dbReference>
<feature type="domain" description="TIR" evidence="2">
    <location>
        <begin position="7"/>
        <end position="138"/>
    </location>
</feature>
<keyword evidence="4" id="KW-1185">Reference proteome</keyword>
<dbReference type="InterPro" id="IPR000157">
    <property type="entry name" value="TIR_dom"/>
</dbReference>
<comment type="caution">
    <text evidence="3">The sequence shown here is derived from an EMBL/GenBank/DDBJ whole genome shotgun (WGS) entry which is preliminary data.</text>
</comment>
<dbReference type="SMART" id="SM00255">
    <property type="entry name" value="TIR"/>
    <property type="match status" value="1"/>
</dbReference>
<feature type="compositionally biased region" description="Low complexity" evidence="1">
    <location>
        <begin position="223"/>
        <end position="237"/>
    </location>
</feature>
<proteinExistence type="predicted"/>
<name>A0ABP5J737_9ACTN</name>
<gene>
    <name evidence="3" type="ORF">GCM10009843_00160</name>
</gene>
<dbReference type="Pfam" id="PF13676">
    <property type="entry name" value="TIR_2"/>
    <property type="match status" value="1"/>
</dbReference>
<organism evidence="3 4">
    <name type="scientific">Nocardioides bigeumensis</name>
    <dbReference type="NCBI Taxonomy" id="433657"/>
    <lineage>
        <taxon>Bacteria</taxon>
        <taxon>Bacillati</taxon>
        <taxon>Actinomycetota</taxon>
        <taxon>Actinomycetes</taxon>
        <taxon>Propionibacteriales</taxon>
        <taxon>Nocardioidaceae</taxon>
        <taxon>Nocardioides</taxon>
    </lineage>
</organism>
<feature type="region of interest" description="Disordered" evidence="1">
    <location>
        <begin position="326"/>
        <end position="346"/>
    </location>
</feature>
<evidence type="ECO:0000256" key="1">
    <source>
        <dbReference type="SAM" id="MobiDB-lite"/>
    </source>
</evidence>
<feature type="compositionally biased region" description="Pro residues" evidence="1">
    <location>
        <begin position="238"/>
        <end position="260"/>
    </location>
</feature>
<dbReference type="PROSITE" id="PS50104">
    <property type="entry name" value="TIR"/>
    <property type="match status" value="1"/>
</dbReference>
<dbReference type="RefSeq" id="WP_344301436.1">
    <property type="nucleotide sequence ID" value="NZ_BAAAQQ010000001.1"/>
</dbReference>
<accession>A0ABP5J737</accession>
<evidence type="ECO:0000313" key="4">
    <source>
        <dbReference type="Proteomes" id="UP001500575"/>
    </source>
</evidence>
<dbReference type="InterPro" id="IPR035897">
    <property type="entry name" value="Toll_tir_struct_dom_sf"/>
</dbReference>
<protein>
    <recommendedName>
        <fullName evidence="2">TIR domain-containing protein</fullName>
    </recommendedName>
</protein>
<evidence type="ECO:0000259" key="2">
    <source>
        <dbReference type="PROSITE" id="PS50104"/>
    </source>
</evidence>
<dbReference type="SUPFAM" id="SSF52200">
    <property type="entry name" value="Toll/Interleukin receptor TIR domain"/>
    <property type="match status" value="1"/>
</dbReference>
<sequence>MTRRDEGQHQLFISYARADVAIVDALVGELRDLGYQPFFDSDMTGGQRWWDTLLDRIEASDVFLPVLSPHYLDSEACYQETNWAATVGVPFVPIDVARVDPRLCPRAIADANWVRYELEGRSSLARLSHALRTIQPGIRPPVTAPRPDIPMTYYGELEREISGPLDWERQLVVIATLKGRLGTREDALARRLLGELQENPRISYTSWREIEAALKQGPPPADPLSASAAPAPVDEAPPATPPTAPDPPADAAPGEEPPNAGPLGASSPAELSSSMPREERLLPGRAGPGRTGPDEPASARGRGKVLGAAALVALIVGGMGAYALTRPSPDGGDSPTGGPTGMGHDVPISTVVEVDTFGHFGDPDVMREVFESPCTNNAPTDSKYAEVRCTFREHPTFYVDFNNGDPLTTDAHGLPDSIKRPGPNKIVAIQPVTPSLHAYLMTYVAPGVDEVRDTGDDVVELVLYDVDTAKHPGSAEFKSENRTSDPLTRDVANQLLESIGVDETKFPVPEAFELSVNPSSGNSPLRLFAERFLTPDQIQGCVEGFPVVPDESEHVTCCAPEGCAATAVTTSFGLQRESLSAARYRFRSDSEWSWSDDTGLSGVVVPSQTRSGLARLFWFANSGDAAWGLLTARSRETSLNDLRRMFEGFASHPVITT</sequence>
<evidence type="ECO:0000313" key="3">
    <source>
        <dbReference type="EMBL" id="GAA2112962.1"/>
    </source>
</evidence>
<reference evidence="4" key="1">
    <citation type="journal article" date="2019" name="Int. J. Syst. Evol. Microbiol.">
        <title>The Global Catalogue of Microorganisms (GCM) 10K type strain sequencing project: providing services to taxonomists for standard genome sequencing and annotation.</title>
        <authorList>
            <consortium name="The Broad Institute Genomics Platform"/>
            <consortium name="The Broad Institute Genome Sequencing Center for Infectious Disease"/>
            <person name="Wu L."/>
            <person name="Ma J."/>
        </authorList>
    </citation>
    <scope>NUCLEOTIDE SEQUENCE [LARGE SCALE GENOMIC DNA]</scope>
    <source>
        <strain evidence="4">JCM 16021</strain>
    </source>
</reference>
<feature type="region of interest" description="Disordered" evidence="1">
    <location>
        <begin position="215"/>
        <end position="301"/>
    </location>
</feature>
<dbReference type="EMBL" id="BAAAQQ010000001">
    <property type="protein sequence ID" value="GAA2112962.1"/>
    <property type="molecule type" value="Genomic_DNA"/>
</dbReference>
<dbReference type="Gene3D" id="3.40.50.10140">
    <property type="entry name" value="Toll/interleukin-1 receptor homology (TIR) domain"/>
    <property type="match status" value="1"/>
</dbReference>